<name>A0A1I1H3W9_NATHA</name>
<accession>A0A1I1H3W9</accession>
<keyword evidence="3" id="KW-1185">Reference proteome</keyword>
<sequence length="174" mass="19166">MPDFEVVSLESTEHVEPGDTAPEFTRPLVNDEYWEDRSLSDLVAEGGSDGTGAILVFTPMTGSFLAKYVWDELADRGWDDAAPRVVGVTVANPYGVKRFIEDNDYPFDLFADPANEVAEEYGLAHDLDGMAGVSEPRPAFVALDDDLTVEAVWVAEEWPEFPDYDDLEAELGLA</sequence>
<dbReference type="GO" id="GO:0016209">
    <property type="term" value="F:antioxidant activity"/>
    <property type="evidence" value="ECO:0007669"/>
    <property type="project" value="InterPro"/>
</dbReference>
<dbReference type="GO" id="GO:0016491">
    <property type="term" value="F:oxidoreductase activity"/>
    <property type="evidence" value="ECO:0007669"/>
    <property type="project" value="InterPro"/>
</dbReference>
<dbReference type="RefSeq" id="WP_089787988.1">
    <property type="nucleotide sequence ID" value="NZ_FOKW01000005.1"/>
</dbReference>
<evidence type="ECO:0000313" key="3">
    <source>
        <dbReference type="Proteomes" id="UP000199161"/>
    </source>
</evidence>
<reference evidence="3" key="1">
    <citation type="submission" date="2016-10" db="EMBL/GenBank/DDBJ databases">
        <authorList>
            <person name="Varghese N."/>
            <person name="Submissions S."/>
        </authorList>
    </citation>
    <scope>NUCLEOTIDE SEQUENCE [LARGE SCALE GENOMIC DNA]</scope>
    <source>
        <strain evidence="3">DSM 13078</strain>
    </source>
</reference>
<dbReference type="Pfam" id="PF00578">
    <property type="entry name" value="AhpC-TSA"/>
    <property type="match status" value="1"/>
</dbReference>
<proteinExistence type="predicted"/>
<dbReference type="InterPro" id="IPR036249">
    <property type="entry name" value="Thioredoxin-like_sf"/>
</dbReference>
<dbReference type="SUPFAM" id="SSF52833">
    <property type="entry name" value="Thioredoxin-like"/>
    <property type="match status" value="1"/>
</dbReference>
<organism evidence="2 3">
    <name type="scientific">Natronobacterium haloterrestre</name>
    <name type="common">Halobiforma haloterrestris</name>
    <dbReference type="NCBI Taxonomy" id="148448"/>
    <lineage>
        <taxon>Archaea</taxon>
        <taxon>Methanobacteriati</taxon>
        <taxon>Methanobacteriota</taxon>
        <taxon>Stenosarchaea group</taxon>
        <taxon>Halobacteria</taxon>
        <taxon>Halobacteriales</taxon>
        <taxon>Natrialbaceae</taxon>
        <taxon>Natronobacterium</taxon>
    </lineage>
</organism>
<dbReference type="OrthoDB" id="334647at2157"/>
<evidence type="ECO:0000259" key="1">
    <source>
        <dbReference type="Pfam" id="PF00578"/>
    </source>
</evidence>
<dbReference type="EMBL" id="FOKW01000005">
    <property type="protein sequence ID" value="SFC15890.1"/>
    <property type="molecule type" value="Genomic_DNA"/>
</dbReference>
<evidence type="ECO:0000313" key="2">
    <source>
        <dbReference type="EMBL" id="SFC15890.1"/>
    </source>
</evidence>
<dbReference type="Gene3D" id="3.40.30.10">
    <property type="entry name" value="Glutaredoxin"/>
    <property type="match status" value="1"/>
</dbReference>
<feature type="domain" description="Alkyl hydroperoxide reductase subunit C/ Thiol specific antioxidant" evidence="1">
    <location>
        <begin position="17"/>
        <end position="150"/>
    </location>
</feature>
<gene>
    <name evidence="2" type="ORF">SAMN05444422_10559</name>
</gene>
<dbReference type="InterPro" id="IPR000866">
    <property type="entry name" value="AhpC/TSA"/>
</dbReference>
<dbReference type="AlphaFoldDB" id="A0A1I1H3W9"/>
<dbReference type="Proteomes" id="UP000199161">
    <property type="component" value="Unassembled WGS sequence"/>
</dbReference>
<protein>
    <submittedName>
        <fullName evidence="2">Peroxiredoxin</fullName>
    </submittedName>
</protein>